<feature type="domain" description="NAA35-like TPR repeats" evidence="5">
    <location>
        <begin position="337"/>
        <end position="499"/>
    </location>
</feature>
<dbReference type="InterPro" id="IPR057982">
    <property type="entry name" value="TPR_NAA35"/>
</dbReference>
<dbReference type="OrthoDB" id="269405at2759"/>
<dbReference type="GO" id="GO:0031417">
    <property type="term" value="C:NatC complex"/>
    <property type="evidence" value="ECO:0007669"/>
    <property type="project" value="InterPro"/>
</dbReference>
<keyword evidence="7" id="KW-1185">Reference proteome</keyword>
<gene>
    <name evidence="6" type="ORF">BD410DRAFT_900822</name>
</gene>
<evidence type="ECO:0000313" key="6">
    <source>
        <dbReference type="EMBL" id="TDL18511.1"/>
    </source>
</evidence>
<evidence type="ECO:0000256" key="2">
    <source>
        <dbReference type="ARBA" id="ARBA00006289"/>
    </source>
</evidence>
<dbReference type="InterPro" id="IPR057983">
    <property type="entry name" value="NAA35-like_N"/>
</dbReference>
<evidence type="ECO:0000259" key="4">
    <source>
        <dbReference type="Pfam" id="PF04112"/>
    </source>
</evidence>
<evidence type="ECO:0000256" key="3">
    <source>
        <dbReference type="ARBA" id="ARBA00022490"/>
    </source>
</evidence>
<comment type="subcellular location">
    <subcellularLocation>
        <location evidence="1">Cytoplasm</location>
    </subcellularLocation>
</comment>
<accession>A0A4Y7PTY9</accession>
<evidence type="ECO:0000256" key="1">
    <source>
        <dbReference type="ARBA" id="ARBA00004496"/>
    </source>
</evidence>
<dbReference type="PANTHER" id="PTHR21373:SF0">
    <property type="entry name" value="N-ALPHA-ACETYLTRANSFERASE 35, NATC AUXILIARY SUBUNIT"/>
    <property type="match status" value="1"/>
</dbReference>
<feature type="domain" description="NAA35-like N-terminal" evidence="4">
    <location>
        <begin position="26"/>
        <end position="181"/>
    </location>
</feature>
<reference evidence="6 7" key="1">
    <citation type="submission" date="2018-06" db="EMBL/GenBank/DDBJ databases">
        <title>A transcriptomic atlas of mushroom development highlights an independent origin of complex multicellularity.</title>
        <authorList>
            <consortium name="DOE Joint Genome Institute"/>
            <person name="Krizsan K."/>
            <person name="Almasi E."/>
            <person name="Merenyi Z."/>
            <person name="Sahu N."/>
            <person name="Viragh M."/>
            <person name="Koszo T."/>
            <person name="Mondo S."/>
            <person name="Kiss B."/>
            <person name="Balint B."/>
            <person name="Kues U."/>
            <person name="Barry K."/>
            <person name="Hegedus J.C."/>
            <person name="Henrissat B."/>
            <person name="Johnson J."/>
            <person name="Lipzen A."/>
            <person name="Ohm R."/>
            <person name="Nagy I."/>
            <person name="Pangilinan J."/>
            <person name="Yan J."/>
            <person name="Xiong Y."/>
            <person name="Grigoriev I.V."/>
            <person name="Hibbett D.S."/>
            <person name="Nagy L.G."/>
        </authorList>
    </citation>
    <scope>NUCLEOTIDE SEQUENCE [LARGE SCALE GENOMIC DNA]</scope>
    <source>
        <strain evidence="6 7">SZMC22713</strain>
    </source>
</reference>
<dbReference type="AlphaFoldDB" id="A0A4Y7PTY9"/>
<name>A0A4Y7PTY9_9AGAM</name>
<keyword evidence="3" id="KW-0963">Cytoplasm</keyword>
<dbReference type="Proteomes" id="UP000294933">
    <property type="component" value="Unassembled WGS sequence"/>
</dbReference>
<proteinExistence type="inferred from homology"/>
<protein>
    <submittedName>
        <fullName evidence="6">Mak10-domain-containing protein</fullName>
    </submittedName>
</protein>
<evidence type="ECO:0000313" key="7">
    <source>
        <dbReference type="Proteomes" id="UP000294933"/>
    </source>
</evidence>
<sequence length="700" mass="80373">MQQESEDRYRDVSQLFIDASEVMQEGDMLMATGFSLNEAMSAIEIGDSRMDSGALLTDQDLRRDFDPLTPMLPEEVCWILDRTFACEMEWHKGTTLSQTVHSCLYVHHLAEIKPNKANRPNSTNDFHDRPTELITTVIRAGVLGMVKCCDMAYRELNKGNVHDTEDWQGEKADIPLCEGIIPHLVIETLEHAENWLETDPSTSFMTDLQHRIRLRKFILKIFSLDITTKAISIGPLLLEARRHLEYVLTHPIPTPSASSPAHEAFDPFITRKLHSVMPLKPLLLPPQEDVWISLQGLLDGCEELSKAASCECLLAWEVVSNLRTCQPKWQCRRIPYLRSAMQSIFSNGTTLFNHLPYLWLVDRFFLEIVHAPLTLLNHVVQHQSDPLALRIYDDIQRDISKLLVQHIWALYHNRARNRRHMMKTALEWHVLYNASMILIGKLRPKGLADAQICECVPQAILHWRIGVIRDIILSGFELELYSAHERPFAYWYLFGILGAHERLLRELIEFVPRGTSAYRYLSFQADYASALAHMSAGSYFLTLQPPKYDIRRRWTNFMIRYKWAMRPEYDSIPTHDIFYPDYKAYLISEREGLACSTLENQQKAHLHFSRALVSLRRLPERIEGNECFALCAMDYAHHLVGGLTVTCEGLLSPTSPENANLVNSTRLKWADDICPWFPQHIVDSTSPGVDVVCLGTVAEP</sequence>
<dbReference type="InterPro" id="IPR007244">
    <property type="entry name" value="Naa35_N"/>
</dbReference>
<dbReference type="Pfam" id="PF25789">
    <property type="entry name" value="TPR_NAA35"/>
    <property type="match status" value="1"/>
</dbReference>
<evidence type="ECO:0000259" key="5">
    <source>
        <dbReference type="Pfam" id="PF25789"/>
    </source>
</evidence>
<comment type="similarity">
    <text evidence="2">Belongs to the MAK10 family.</text>
</comment>
<dbReference type="EMBL" id="ML170207">
    <property type="protein sequence ID" value="TDL18511.1"/>
    <property type="molecule type" value="Genomic_DNA"/>
</dbReference>
<dbReference type="VEuPathDB" id="FungiDB:BD410DRAFT_900822"/>
<dbReference type="Pfam" id="PF04112">
    <property type="entry name" value="Mak10"/>
    <property type="match status" value="1"/>
</dbReference>
<dbReference type="STRING" id="50990.A0A4Y7PTY9"/>
<dbReference type="PANTHER" id="PTHR21373">
    <property type="entry name" value="GLUCOSE REPRESSIBLE PROTEIN MAK10"/>
    <property type="match status" value="1"/>
</dbReference>
<organism evidence="6 7">
    <name type="scientific">Rickenella mellea</name>
    <dbReference type="NCBI Taxonomy" id="50990"/>
    <lineage>
        <taxon>Eukaryota</taxon>
        <taxon>Fungi</taxon>
        <taxon>Dikarya</taxon>
        <taxon>Basidiomycota</taxon>
        <taxon>Agaricomycotina</taxon>
        <taxon>Agaricomycetes</taxon>
        <taxon>Hymenochaetales</taxon>
        <taxon>Rickenellaceae</taxon>
        <taxon>Rickenella</taxon>
    </lineage>
</organism>